<dbReference type="PRINTS" id="PR00411">
    <property type="entry name" value="PNDRDTASEI"/>
</dbReference>
<dbReference type="AlphaFoldDB" id="A0A485KQC8"/>
<keyword evidence="4" id="KW-0560">Oxidoreductase</keyword>
<evidence type="ECO:0000259" key="5">
    <source>
        <dbReference type="Pfam" id="PF07992"/>
    </source>
</evidence>
<dbReference type="PANTHER" id="PTHR43735">
    <property type="entry name" value="APOPTOSIS-INDUCING FACTOR 1"/>
    <property type="match status" value="1"/>
</dbReference>
<dbReference type="SUPFAM" id="SSF51905">
    <property type="entry name" value="FAD/NAD(P)-binding domain"/>
    <property type="match status" value="1"/>
</dbReference>
<evidence type="ECO:0000313" key="8">
    <source>
        <dbReference type="Proteomes" id="UP000332933"/>
    </source>
</evidence>
<dbReference type="OrthoDB" id="202203at2759"/>
<name>A0A485KQC8_9STRA</name>
<dbReference type="PANTHER" id="PTHR43735:SF3">
    <property type="entry name" value="FERROPTOSIS SUPPRESSOR PROTEIN 1"/>
    <property type="match status" value="1"/>
</dbReference>
<proteinExistence type="inferred from homology"/>
<evidence type="ECO:0000256" key="4">
    <source>
        <dbReference type="ARBA" id="ARBA00023002"/>
    </source>
</evidence>
<gene>
    <name evidence="7" type="primary">Aste57867_10065</name>
    <name evidence="6" type="ORF">As57867_010026</name>
    <name evidence="7" type="ORF">ASTE57867_10065</name>
</gene>
<dbReference type="InterPro" id="IPR023753">
    <property type="entry name" value="FAD/NAD-binding_dom"/>
</dbReference>
<protein>
    <submittedName>
        <fullName evidence="7">Aste57867_10065 protein</fullName>
    </submittedName>
</protein>
<comment type="similarity">
    <text evidence="1">Belongs to the FAD-dependent oxidoreductase family.</text>
</comment>
<dbReference type="GO" id="GO:0005737">
    <property type="term" value="C:cytoplasm"/>
    <property type="evidence" value="ECO:0007669"/>
    <property type="project" value="TreeGrafter"/>
</dbReference>
<dbReference type="GO" id="GO:0050660">
    <property type="term" value="F:flavin adenine dinucleotide binding"/>
    <property type="evidence" value="ECO:0007669"/>
    <property type="project" value="TreeGrafter"/>
</dbReference>
<dbReference type="EMBL" id="VJMH01005183">
    <property type="protein sequence ID" value="KAF0699349.1"/>
    <property type="molecule type" value="Genomic_DNA"/>
</dbReference>
<evidence type="ECO:0000256" key="2">
    <source>
        <dbReference type="ARBA" id="ARBA00022630"/>
    </source>
</evidence>
<dbReference type="EMBL" id="CAADRA010005204">
    <property type="protein sequence ID" value="VFT86941.1"/>
    <property type="molecule type" value="Genomic_DNA"/>
</dbReference>
<dbReference type="GO" id="GO:0004174">
    <property type="term" value="F:electron-transferring-flavoprotein dehydrogenase activity"/>
    <property type="evidence" value="ECO:0007669"/>
    <property type="project" value="TreeGrafter"/>
</dbReference>
<dbReference type="Pfam" id="PF07992">
    <property type="entry name" value="Pyr_redox_2"/>
    <property type="match status" value="1"/>
</dbReference>
<dbReference type="InterPro" id="IPR036188">
    <property type="entry name" value="FAD/NAD-bd_sf"/>
</dbReference>
<keyword evidence="8" id="KW-1185">Reference proteome</keyword>
<organism evidence="7 8">
    <name type="scientific">Aphanomyces stellatus</name>
    <dbReference type="NCBI Taxonomy" id="120398"/>
    <lineage>
        <taxon>Eukaryota</taxon>
        <taxon>Sar</taxon>
        <taxon>Stramenopiles</taxon>
        <taxon>Oomycota</taxon>
        <taxon>Saprolegniomycetes</taxon>
        <taxon>Saprolegniales</taxon>
        <taxon>Verrucalvaceae</taxon>
        <taxon>Aphanomyces</taxon>
    </lineage>
</organism>
<dbReference type="Proteomes" id="UP000332933">
    <property type="component" value="Unassembled WGS sequence"/>
</dbReference>
<accession>A0A485KQC8</accession>
<keyword evidence="2" id="KW-0285">Flavoprotein</keyword>
<dbReference type="PRINTS" id="PR00368">
    <property type="entry name" value="FADPNR"/>
</dbReference>
<evidence type="ECO:0000256" key="3">
    <source>
        <dbReference type="ARBA" id="ARBA00022827"/>
    </source>
</evidence>
<sequence length="391" mass="41554">MSSTHPQQKQIVVIGGGYIGIQFAQELAKLVPASHAAITVIEKNEFTYHAMGVPRAFVDPSYVPKLFIPLAHALPASHSKVIRGMAESIEANHVLVRPIVDNQLQERTTSVPFDYLILATGSTYASPIKVAAGAYTREGIERAVVETAARIKAASSVLIVGGGPVGIEVAGEIAAAYPDKKVTILDAHAKLVSNSGLNDKFRATLGTRLTQLGVKLVLGERLSDRVTEHGFDPKTVVTDRGTQIASDVQLVCAGMTPNTAWIRKFDASLLDDHHAVRVTPALQVDDPRFANMFAIGDVNNHPTPKLAYTGAIQAKHMARQLAKLIKKGSGNIAPFVVSGGDAMLVPLGPNGGVAQLPLFGGIVAGDMIVRAAKAKDYFAGKMWGTWHASLP</sequence>
<dbReference type="Gene3D" id="3.50.50.100">
    <property type="match status" value="1"/>
</dbReference>
<evidence type="ECO:0000313" key="6">
    <source>
        <dbReference type="EMBL" id="KAF0699349.1"/>
    </source>
</evidence>
<reference evidence="6" key="2">
    <citation type="submission" date="2019-06" db="EMBL/GenBank/DDBJ databases">
        <title>Genomics analysis of Aphanomyces spp. identifies a new class of oomycete effector associated with host adaptation.</title>
        <authorList>
            <person name="Gaulin E."/>
        </authorList>
    </citation>
    <scope>NUCLEOTIDE SEQUENCE</scope>
    <source>
        <strain evidence="6">CBS 578.67</strain>
    </source>
</reference>
<evidence type="ECO:0000256" key="1">
    <source>
        <dbReference type="ARBA" id="ARBA00006442"/>
    </source>
</evidence>
<evidence type="ECO:0000313" key="7">
    <source>
        <dbReference type="EMBL" id="VFT86941.1"/>
    </source>
</evidence>
<reference evidence="7 8" key="1">
    <citation type="submission" date="2019-03" db="EMBL/GenBank/DDBJ databases">
        <authorList>
            <person name="Gaulin E."/>
            <person name="Dumas B."/>
        </authorList>
    </citation>
    <scope>NUCLEOTIDE SEQUENCE [LARGE SCALE GENOMIC DNA]</scope>
    <source>
        <strain evidence="7">CBS 568.67</strain>
    </source>
</reference>
<keyword evidence="3" id="KW-0274">FAD</keyword>
<feature type="domain" description="FAD/NAD(P)-binding" evidence="5">
    <location>
        <begin position="10"/>
        <end position="311"/>
    </location>
</feature>